<dbReference type="Gene3D" id="3.40.50.10240">
    <property type="entry name" value="Thiamin pyrophosphokinase, catalytic domain"/>
    <property type="match status" value="1"/>
</dbReference>
<dbReference type="AlphaFoldDB" id="A0A0W8F5Z7"/>
<dbReference type="InterPro" id="IPR036759">
    <property type="entry name" value="TPK_catalytic_sf"/>
</dbReference>
<organism evidence="6">
    <name type="scientific">hydrocarbon metagenome</name>
    <dbReference type="NCBI Taxonomy" id="938273"/>
    <lineage>
        <taxon>unclassified sequences</taxon>
        <taxon>metagenomes</taxon>
        <taxon>ecological metagenomes</taxon>
    </lineage>
</organism>
<evidence type="ECO:0000256" key="3">
    <source>
        <dbReference type="ARBA" id="ARBA00022777"/>
    </source>
</evidence>
<dbReference type="InterPro" id="IPR027510">
    <property type="entry name" value="HMPDK_MptE"/>
</dbReference>
<dbReference type="GO" id="GO:0005524">
    <property type="term" value="F:ATP binding"/>
    <property type="evidence" value="ECO:0007669"/>
    <property type="project" value="UniProtKB-KW"/>
</dbReference>
<keyword evidence="3" id="KW-0418">Kinase</keyword>
<evidence type="ECO:0000259" key="5">
    <source>
        <dbReference type="Pfam" id="PF01973"/>
    </source>
</evidence>
<accession>A0A0W8F5Z7</accession>
<dbReference type="PANTHER" id="PTHR39648">
    <property type="entry name" value="6-HYDROXYMETHYL-7,8-DIHYDROPTERIN PYROPHOSPHOKINASE"/>
    <property type="match status" value="1"/>
</dbReference>
<keyword evidence="4" id="KW-0067">ATP-binding</keyword>
<gene>
    <name evidence="6" type="ORF">ASZ90_013971</name>
</gene>
<comment type="caution">
    <text evidence="6">The sequence shown here is derived from an EMBL/GenBank/DDBJ whole genome shotgun (WGS) entry which is preliminary data.</text>
</comment>
<keyword evidence="1" id="KW-0808">Transferase</keyword>
<dbReference type="GO" id="GO:0004788">
    <property type="term" value="F:thiamine diphosphokinase activity"/>
    <property type="evidence" value="ECO:0007669"/>
    <property type="project" value="InterPro"/>
</dbReference>
<evidence type="ECO:0000313" key="6">
    <source>
        <dbReference type="EMBL" id="KUG16299.1"/>
    </source>
</evidence>
<dbReference type="EMBL" id="LNQE01001503">
    <property type="protein sequence ID" value="KUG16299.1"/>
    <property type="molecule type" value="Genomic_DNA"/>
</dbReference>
<dbReference type="HAMAP" id="MF_02131">
    <property type="entry name" value="HMPDK_arch"/>
    <property type="match status" value="1"/>
</dbReference>
<protein>
    <recommendedName>
        <fullName evidence="5">6-hydroxymethylpterin diphosphokinase MptE-like domain-containing protein</fullName>
    </recommendedName>
</protein>
<sequence length="210" mass="22932">MQFATWEPFYNQILQDFGFSSARDEEGAHLLAELLQYSGDCRPSAEERIRGRKAVIFGNAPSLDRELDALPPMDAARIAADGAAAVLLRRGIVPDVVVSDLDGPFPAILEACQKKAIIVVHAHGDNLDALARYVPQLENVIGTCQCRPSGGLYNFGGFTDGDRSVFLAVELGASSIELVGFDFEDQSVTPRKRKKLAWAKRLIEIALSEK</sequence>
<dbReference type="GO" id="GO:0003848">
    <property type="term" value="F:2-amino-4-hydroxy-6-hydroxymethyldihydropteridine diphosphokinase activity"/>
    <property type="evidence" value="ECO:0007669"/>
    <property type="project" value="InterPro"/>
</dbReference>
<feature type="domain" description="6-hydroxymethylpterin diphosphokinase MptE-like" evidence="5">
    <location>
        <begin position="48"/>
        <end position="185"/>
    </location>
</feature>
<dbReference type="GO" id="GO:0016301">
    <property type="term" value="F:kinase activity"/>
    <property type="evidence" value="ECO:0007669"/>
    <property type="project" value="UniProtKB-KW"/>
</dbReference>
<dbReference type="InterPro" id="IPR002826">
    <property type="entry name" value="MptE-like"/>
</dbReference>
<dbReference type="PANTHER" id="PTHR39648:SF1">
    <property type="entry name" value="6-HYDROXYMETHYL-7,8-DIHYDROPTERIN PYROPHOSPHOKINASE"/>
    <property type="match status" value="1"/>
</dbReference>
<dbReference type="GO" id="GO:0009229">
    <property type="term" value="P:thiamine diphosphate biosynthetic process"/>
    <property type="evidence" value="ECO:0007669"/>
    <property type="project" value="InterPro"/>
</dbReference>
<evidence type="ECO:0000256" key="1">
    <source>
        <dbReference type="ARBA" id="ARBA00022679"/>
    </source>
</evidence>
<proteinExistence type="inferred from homology"/>
<evidence type="ECO:0000256" key="4">
    <source>
        <dbReference type="ARBA" id="ARBA00022840"/>
    </source>
</evidence>
<reference evidence="6" key="1">
    <citation type="journal article" date="2015" name="Proc. Natl. Acad. Sci. U.S.A.">
        <title>Networks of energetic and metabolic interactions define dynamics in microbial communities.</title>
        <authorList>
            <person name="Embree M."/>
            <person name="Liu J.K."/>
            <person name="Al-Bassam M.M."/>
            <person name="Zengler K."/>
        </authorList>
    </citation>
    <scope>NUCLEOTIDE SEQUENCE</scope>
</reference>
<evidence type="ECO:0000256" key="2">
    <source>
        <dbReference type="ARBA" id="ARBA00022741"/>
    </source>
</evidence>
<name>A0A0W8F5Z7_9ZZZZ</name>
<dbReference type="Pfam" id="PF01973">
    <property type="entry name" value="MptE-like"/>
    <property type="match status" value="1"/>
</dbReference>
<dbReference type="SUPFAM" id="SSF63999">
    <property type="entry name" value="Thiamin pyrophosphokinase, catalytic domain"/>
    <property type="match status" value="1"/>
</dbReference>
<keyword evidence="2" id="KW-0547">Nucleotide-binding</keyword>